<gene>
    <name evidence="2" type="ORF">ABC977_01505</name>
</gene>
<sequence>MPVLVSYVVPDESRVADLLARLSQDRPISEVAAVATEHRFYDSFDWRLFRAGVSLVHETTADGGWLIWQDLAGRERPRRWAAMQPPGLASDLPNGPLRDLLAPVLGVRRLLPIVAIDRRSDRVQLPAGGEGVIVRARIDRDQVRDPSGGPSKALPVQITLEPLSGGATEIKGRLAALKRPFGLRRVRVPRLIEALSVIERTPGDYSSKLDIDLAGHWRAEQGLREILRYLLAVFDANIAGASAHLDPEFLHDLRVATRRARSLLSQIKDVLPASRVASLRERLAWLQQVTGPARDLDVYLLGLEGDLARLPAMLRPHLAPLETALSTRHRIAQQQVSEWLESAESLALSQEWRELAETPVSVHEAGARADWPLKLVADRAIWRRYRRVRDDGRAIDAATPAPVLHELRKDIKKLRYLMEFFRSLYGDQISTLIKQTKILLDDLGHYQDLAVQAQFLREAAHRMDQEGQCGADSLLAIGALVGALLERQSEARERFAASFASFDGRVNRSLFRDLFKPSG</sequence>
<name>A0ABV4BFF3_9GAMM</name>
<organism evidence="2 3">
    <name type="scientific">Thioalkalicoccus limnaeus</name>
    <dbReference type="NCBI Taxonomy" id="120681"/>
    <lineage>
        <taxon>Bacteria</taxon>
        <taxon>Pseudomonadati</taxon>
        <taxon>Pseudomonadota</taxon>
        <taxon>Gammaproteobacteria</taxon>
        <taxon>Chromatiales</taxon>
        <taxon>Chromatiaceae</taxon>
        <taxon>Thioalkalicoccus</taxon>
    </lineage>
</organism>
<dbReference type="InterPro" id="IPR007899">
    <property type="entry name" value="CHAD_dom"/>
</dbReference>
<dbReference type="Pfam" id="PF05235">
    <property type="entry name" value="CHAD"/>
    <property type="match status" value="1"/>
</dbReference>
<accession>A0ABV4BFF3</accession>
<dbReference type="InterPro" id="IPR038186">
    <property type="entry name" value="CHAD_dom_sf"/>
</dbReference>
<comment type="caution">
    <text evidence="2">The sequence shown here is derived from an EMBL/GenBank/DDBJ whole genome shotgun (WGS) entry which is preliminary data.</text>
</comment>
<dbReference type="SMART" id="SM00880">
    <property type="entry name" value="CHAD"/>
    <property type="match status" value="1"/>
</dbReference>
<evidence type="ECO:0000259" key="1">
    <source>
        <dbReference type="PROSITE" id="PS51708"/>
    </source>
</evidence>
<dbReference type="EMBL" id="JBDKXB010000001">
    <property type="protein sequence ID" value="MEY6431080.1"/>
    <property type="molecule type" value="Genomic_DNA"/>
</dbReference>
<dbReference type="PROSITE" id="PS51708">
    <property type="entry name" value="CHAD"/>
    <property type="match status" value="1"/>
</dbReference>
<reference evidence="2 3" key="1">
    <citation type="submission" date="2024-05" db="EMBL/GenBank/DDBJ databases">
        <title>Genome Sequence and Characterization of the New Strain Purple Sulfur Bacterium of Genus Thioalkalicoccus.</title>
        <authorList>
            <person name="Bryantseva I.A."/>
            <person name="Kyndt J.A."/>
            <person name="Imhoff J.F."/>
        </authorList>
    </citation>
    <scope>NUCLEOTIDE SEQUENCE [LARGE SCALE GENOMIC DNA]</scope>
    <source>
        <strain evidence="2 3">Um2</strain>
    </source>
</reference>
<dbReference type="PANTHER" id="PTHR39339:SF1">
    <property type="entry name" value="CHAD DOMAIN-CONTAINING PROTEIN"/>
    <property type="match status" value="1"/>
</dbReference>
<evidence type="ECO:0000313" key="2">
    <source>
        <dbReference type="EMBL" id="MEY6431080.1"/>
    </source>
</evidence>
<dbReference type="RefSeq" id="WP_369665454.1">
    <property type="nucleotide sequence ID" value="NZ_JBDKXB010000001.1"/>
</dbReference>
<dbReference type="Gene3D" id="1.40.20.10">
    <property type="entry name" value="CHAD domain"/>
    <property type="match status" value="1"/>
</dbReference>
<evidence type="ECO:0000313" key="3">
    <source>
        <dbReference type="Proteomes" id="UP001564408"/>
    </source>
</evidence>
<feature type="domain" description="CHAD" evidence="1">
    <location>
        <begin position="216"/>
        <end position="519"/>
    </location>
</feature>
<proteinExistence type="predicted"/>
<protein>
    <submittedName>
        <fullName evidence="2">CHAD domain-containing protein</fullName>
    </submittedName>
</protein>
<keyword evidence="3" id="KW-1185">Reference proteome</keyword>
<dbReference type="PANTHER" id="PTHR39339">
    <property type="entry name" value="SLR1444 PROTEIN"/>
    <property type="match status" value="1"/>
</dbReference>
<dbReference type="Proteomes" id="UP001564408">
    <property type="component" value="Unassembled WGS sequence"/>
</dbReference>